<proteinExistence type="predicted"/>
<evidence type="ECO:0008006" key="4">
    <source>
        <dbReference type="Google" id="ProtNLM"/>
    </source>
</evidence>
<accession>A0ABT4MWA1</accession>
<keyword evidence="1" id="KW-0812">Transmembrane</keyword>
<protein>
    <recommendedName>
        <fullName evidence="4">MFS transporter</fullName>
    </recommendedName>
</protein>
<gene>
    <name evidence="2" type="ORF">O4213_14870</name>
</gene>
<comment type="caution">
    <text evidence="2">The sequence shown here is derived from an EMBL/GenBank/DDBJ whole genome shotgun (WGS) entry which is preliminary data.</text>
</comment>
<name>A0ABT4MWA1_GORRU</name>
<organism evidence="2 3">
    <name type="scientific">Gordonia rubripertincta</name>
    <name type="common">Rhodococcus corallinus</name>
    <dbReference type="NCBI Taxonomy" id="36822"/>
    <lineage>
        <taxon>Bacteria</taxon>
        <taxon>Bacillati</taxon>
        <taxon>Actinomycetota</taxon>
        <taxon>Actinomycetes</taxon>
        <taxon>Mycobacteriales</taxon>
        <taxon>Gordoniaceae</taxon>
        <taxon>Gordonia</taxon>
    </lineage>
</organism>
<keyword evidence="3" id="KW-1185">Reference proteome</keyword>
<dbReference type="RefSeq" id="WP_301572041.1">
    <property type="nucleotide sequence ID" value="NZ_JAPWIE010000004.1"/>
</dbReference>
<dbReference type="Proteomes" id="UP001067235">
    <property type="component" value="Unassembled WGS sequence"/>
</dbReference>
<keyword evidence="1" id="KW-0472">Membrane</keyword>
<evidence type="ECO:0000313" key="2">
    <source>
        <dbReference type="EMBL" id="MCZ4551271.1"/>
    </source>
</evidence>
<feature type="transmembrane region" description="Helical" evidence="1">
    <location>
        <begin position="21"/>
        <end position="42"/>
    </location>
</feature>
<sequence length="49" mass="5139">MSPAPIAKNSAPTRLVERHSFLLLTTAAIVGVAPLMISVPMVQPDGARL</sequence>
<evidence type="ECO:0000256" key="1">
    <source>
        <dbReference type="SAM" id="Phobius"/>
    </source>
</evidence>
<reference evidence="2" key="1">
    <citation type="submission" date="2022-12" db="EMBL/GenBank/DDBJ databases">
        <authorList>
            <person name="Krivoruchko A.V."/>
            <person name="Elkin A."/>
        </authorList>
    </citation>
    <scope>NUCLEOTIDE SEQUENCE</scope>
    <source>
        <strain evidence="2">IEGM 1388</strain>
    </source>
</reference>
<keyword evidence="1" id="KW-1133">Transmembrane helix</keyword>
<evidence type="ECO:0000313" key="3">
    <source>
        <dbReference type="Proteomes" id="UP001067235"/>
    </source>
</evidence>
<dbReference type="EMBL" id="JAPWIE010000004">
    <property type="protein sequence ID" value="MCZ4551271.1"/>
    <property type="molecule type" value="Genomic_DNA"/>
</dbReference>